<proteinExistence type="predicted"/>
<organism evidence="2 3">
    <name type="scientific">Acuticoccus sediminis</name>
    <dbReference type="NCBI Taxonomy" id="2184697"/>
    <lineage>
        <taxon>Bacteria</taxon>
        <taxon>Pseudomonadati</taxon>
        <taxon>Pseudomonadota</taxon>
        <taxon>Alphaproteobacteria</taxon>
        <taxon>Hyphomicrobiales</taxon>
        <taxon>Amorphaceae</taxon>
        <taxon>Acuticoccus</taxon>
    </lineage>
</organism>
<evidence type="ECO:0000313" key="3">
    <source>
        <dbReference type="Proteomes" id="UP000249590"/>
    </source>
</evidence>
<name>A0A8B2NU51_9HYPH</name>
<dbReference type="AlphaFoldDB" id="A0A8B2NU51"/>
<dbReference type="EMBL" id="QHHQ01000005">
    <property type="protein sequence ID" value="RAH99176.1"/>
    <property type="molecule type" value="Genomic_DNA"/>
</dbReference>
<feature type="region of interest" description="Disordered" evidence="1">
    <location>
        <begin position="31"/>
        <end position="53"/>
    </location>
</feature>
<gene>
    <name evidence="2" type="ORF">DLJ53_21755</name>
</gene>
<evidence type="ECO:0000256" key="1">
    <source>
        <dbReference type="SAM" id="MobiDB-lite"/>
    </source>
</evidence>
<keyword evidence="3" id="KW-1185">Reference proteome</keyword>
<evidence type="ECO:0000313" key="2">
    <source>
        <dbReference type="EMBL" id="RAH99176.1"/>
    </source>
</evidence>
<accession>A0A8B2NU51</accession>
<protein>
    <submittedName>
        <fullName evidence="2">Uncharacterized protein</fullName>
    </submittedName>
</protein>
<dbReference type="Proteomes" id="UP000249590">
    <property type="component" value="Unassembled WGS sequence"/>
</dbReference>
<reference evidence="2 3" key="1">
    <citation type="submission" date="2018-05" db="EMBL/GenBank/DDBJ databases">
        <title>Acuticoccus sediminis sp. nov., isolated from deep-sea sediment of Indian Ocean.</title>
        <authorList>
            <person name="Liu X."/>
            <person name="Lai Q."/>
            <person name="Du Y."/>
            <person name="Sun F."/>
            <person name="Zhang X."/>
            <person name="Wang S."/>
            <person name="Shao Z."/>
        </authorList>
    </citation>
    <scope>NUCLEOTIDE SEQUENCE [LARGE SCALE GENOMIC DNA]</scope>
    <source>
        <strain evidence="2 3">PTG4-2</strain>
    </source>
</reference>
<comment type="caution">
    <text evidence="2">The sequence shown here is derived from an EMBL/GenBank/DDBJ whole genome shotgun (WGS) entry which is preliminary data.</text>
</comment>
<dbReference type="InterPro" id="IPR009057">
    <property type="entry name" value="Homeodomain-like_sf"/>
</dbReference>
<dbReference type="SUPFAM" id="SSF46689">
    <property type="entry name" value="Homeodomain-like"/>
    <property type="match status" value="1"/>
</dbReference>
<sequence>MARAGCSVEELAHEFELCVHTIHGRIRHAELDSGSRSDGAASEEREELRHLRRKSRRLRQERDILSKIVARESHKRAARRASVLSIHDCEPSR</sequence>